<name>A0A1Q6DUI0_METT1</name>
<gene>
    <name evidence="1" type="ORF">BTN85_0509</name>
</gene>
<evidence type="ECO:0000313" key="2">
    <source>
        <dbReference type="Proteomes" id="UP000185744"/>
    </source>
</evidence>
<reference evidence="1" key="1">
    <citation type="submission" date="2016-12" db="EMBL/GenBank/DDBJ databases">
        <title>Discovery of methanogenic haloarchaea.</title>
        <authorList>
            <person name="Sorokin D.Y."/>
            <person name="Makarova K.S."/>
            <person name="Abbas B."/>
            <person name="Ferrer M."/>
            <person name="Golyshin P.N."/>
        </authorList>
    </citation>
    <scope>NUCLEOTIDE SEQUENCE [LARGE SCALE GENOMIC DNA]</scope>
    <source>
        <strain evidence="1">HMET1</strain>
    </source>
</reference>
<keyword evidence="2" id="KW-1185">Reference proteome</keyword>
<dbReference type="STRING" id="1903181.BTN85_0509"/>
<evidence type="ECO:0000313" key="1">
    <source>
        <dbReference type="EMBL" id="OKY78031.1"/>
    </source>
</evidence>
<comment type="caution">
    <text evidence="1">The sequence shown here is derived from an EMBL/GenBank/DDBJ whole genome shotgun (WGS) entry which is preliminary data.</text>
</comment>
<protein>
    <submittedName>
        <fullName evidence="1">Uncharacterized protein</fullName>
    </submittedName>
</protein>
<sequence>MYIGEITEILDYDKWIVKVKNETKARKLPIGSFLVVSNSKVGVLVGNLQKIPEDYIGKEGDFESDSGIFLNRTDEEEAYFKVLGVGEKGSSEFGINHPPGLREDVFRMEKEEVVDFHNKGGVSFSYYSDIVDFEKIELDIVYKILENLETIFSNKEVLNTLDALKRYTRRKK</sequence>
<dbReference type="InParanoid" id="A0A1Q6DUI0"/>
<accession>A0A1Q6DUI0</accession>
<organism evidence="1 2">
    <name type="scientific">Methanohalarchaeum thermophilum</name>
    <dbReference type="NCBI Taxonomy" id="1903181"/>
    <lineage>
        <taxon>Archaea</taxon>
        <taxon>Methanobacteriati</taxon>
        <taxon>Methanobacteriota</taxon>
        <taxon>Methanonatronarchaeia</taxon>
        <taxon>Methanonatronarchaeales</taxon>
        <taxon>Methanonatronarchaeaceae</taxon>
        <taxon>Candidatus Methanohalarchaeum</taxon>
    </lineage>
</organism>
<dbReference type="Proteomes" id="UP000185744">
    <property type="component" value="Unassembled WGS sequence"/>
</dbReference>
<dbReference type="EMBL" id="MSDW01000001">
    <property type="protein sequence ID" value="OKY78031.1"/>
    <property type="molecule type" value="Genomic_DNA"/>
</dbReference>
<dbReference type="AlphaFoldDB" id="A0A1Q6DUI0"/>
<proteinExistence type="predicted"/>